<evidence type="ECO:0000313" key="2">
    <source>
        <dbReference type="EMBL" id="KAK6757524.1"/>
    </source>
</evidence>
<name>A0ABR1E493_NECAM</name>
<keyword evidence="3" id="KW-1185">Reference proteome</keyword>
<evidence type="ECO:0000313" key="3">
    <source>
        <dbReference type="Proteomes" id="UP001303046"/>
    </source>
</evidence>
<proteinExistence type="predicted"/>
<evidence type="ECO:0000256" key="1">
    <source>
        <dbReference type="SAM" id="MobiDB-lite"/>
    </source>
</evidence>
<protein>
    <submittedName>
        <fullName evidence="2">Uncharacterized protein</fullName>
    </submittedName>
</protein>
<feature type="region of interest" description="Disordered" evidence="1">
    <location>
        <begin position="89"/>
        <end position="131"/>
    </location>
</feature>
<reference evidence="2 3" key="1">
    <citation type="submission" date="2023-08" db="EMBL/GenBank/DDBJ databases">
        <title>A Necator americanus chromosomal reference genome.</title>
        <authorList>
            <person name="Ilik V."/>
            <person name="Petrzelkova K.J."/>
            <person name="Pardy F."/>
            <person name="Fuh T."/>
            <person name="Niatou-Singa F.S."/>
            <person name="Gouil Q."/>
            <person name="Baker L."/>
            <person name="Ritchie M.E."/>
            <person name="Jex A.R."/>
            <person name="Gazzola D."/>
            <person name="Li H."/>
            <person name="Toshio Fujiwara R."/>
            <person name="Zhan B."/>
            <person name="Aroian R.V."/>
            <person name="Pafco B."/>
            <person name="Schwarz E.M."/>
        </authorList>
    </citation>
    <scope>NUCLEOTIDE SEQUENCE [LARGE SCALE GENOMIC DNA]</scope>
    <source>
        <strain evidence="2 3">Aroian</strain>
        <tissue evidence="2">Whole animal</tissue>
    </source>
</reference>
<dbReference type="EMBL" id="JAVFWL010000005">
    <property type="protein sequence ID" value="KAK6757524.1"/>
    <property type="molecule type" value="Genomic_DNA"/>
</dbReference>
<sequence length="131" mass="15557">MRWLTGVAVKPDFHMGSDHRLLRGKFSFTWRRERREVHKAISQENFSWILLALVVSFSEDTFMDNIDEKYDRLVEHFYDCTRKAQFQNHEEKPVFGNSRADTSAGSCTSRKQPRIHVRARKASQRSDKRRP</sequence>
<comment type="caution">
    <text evidence="2">The sequence shown here is derived from an EMBL/GenBank/DDBJ whole genome shotgun (WGS) entry which is preliminary data.</text>
</comment>
<gene>
    <name evidence="2" type="primary">Necator_chrV.g20169</name>
    <name evidence="2" type="ORF">RB195_015377</name>
</gene>
<organism evidence="2 3">
    <name type="scientific">Necator americanus</name>
    <name type="common">Human hookworm</name>
    <dbReference type="NCBI Taxonomy" id="51031"/>
    <lineage>
        <taxon>Eukaryota</taxon>
        <taxon>Metazoa</taxon>
        <taxon>Ecdysozoa</taxon>
        <taxon>Nematoda</taxon>
        <taxon>Chromadorea</taxon>
        <taxon>Rhabditida</taxon>
        <taxon>Rhabditina</taxon>
        <taxon>Rhabditomorpha</taxon>
        <taxon>Strongyloidea</taxon>
        <taxon>Ancylostomatidae</taxon>
        <taxon>Bunostominae</taxon>
        <taxon>Necator</taxon>
    </lineage>
</organism>
<accession>A0ABR1E493</accession>
<dbReference type="Proteomes" id="UP001303046">
    <property type="component" value="Unassembled WGS sequence"/>
</dbReference>
<feature type="compositionally biased region" description="Polar residues" evidence="1">
    <location>
        <begin position="99"/>
        <end position="110"/>
    </location>
</feature>
<feature type="compositionally biased region" description="Basic residues" evidence="1">
    <location>
        <begin position="111"/>
        <end position="131"/>
    </location>
</feature>